<organism evidence="2 3">
    <name type="scientific">Intestinicryptomonas porci</name>
    <dbReference type="NCBI Taxonomy" id="2926320"/>
    <lineage>
        <taxon>Bacteria</taxon>
        <taxon>Pseudomonadati</taxon>
        <taxon>Verrucomicrobiota</taxon>
        <taxon>Opitutia</taxon>
        <taxon>Opitutales</taxon>
        <taxon>Intestinicryptomonaceae</taxon>
        <taxon>Intestinicryptomonas</taxon>
    </lineage>
</organism>
<evidence type="ECO:0000313" key="2">
    <source>
        <dbReference type="EMBL" id="MDX8415528.1"/>
    </source>
</evidence>
<protein>
    <submittedName>
        <fullName evidence="2">Uncharacterized protein</fullName>
    </submittedName>
</protein>
<keyword evidence="1" id="KW-1133">Transmembrane helix</keyword>
<keyword evidence="3" id="KW-1185">Reference proteome</keyword>
<sequence>MFRRNKKIIIKKDIIPAEKIDPMRKPKTFNETRFDRFDIPGETGKSIRKILLIILFLIGLWFLAECVKAWNIFQ</sequence>
<gene>
    <name evidence="2" type="ORF">MOX91_04955</name>
</gene>
<evidence type="ECO:0000313" key="3">
    <source>
        <dbReference type="Proteomes" id="UP001275932"/>
    </source>
</evidence>
<dbReference type="Proteomes" id="UP001275932">
    <property type="component" value="Unassembled WGS sequence"/>
</dbReference>
<reference evidence="2 3" key="1">
    <citation type="submission" date="2022-03" db="EMBL/GenBank/DDBJ databases">
        <title>Novel taxa within the pig intestine.</title>
        <authorList>
            <person name="Wylensek D."/>
            <person name="Bishof K."/>
            <person name="Afrizal A."/>
            <person name="Clavel T."/>
        </authorList>
    </citation>
    <scope>NUCLEOTIDE SEQUENCE [LARGE SCALE GENOMIC DNA]</scope>
    <source>
        <strain evidence="2 3">CLA-KB-P66</strain>
    </source>
</reference>
<dbReference type="RefSeq" id="WP_370396975.1">
    <property type="nucleotide sequence ID" value="NZ_JALBUT010000005.1"/>
</dbReference>
<feature type="transmembrane region" description="Helical" evidence="1">
    <location>
        <begin position="50"/>
        <end position="73"/>
    </location>
</feature>
<keyword evidence="1" id="KW-0812">Transmembrane</keyword>
<name>A0ABU4WID7_9BACT</name>
<dbReference type="EMBL" id="JALBUT010000005">
    <property type="protein sequence ID" value="MDX8415528.1"/>
    <property type="molecule type" value="Genomic_DNA"/>
</dbReference>
<evidence type="ECO:0000256" key="1">
    <source>
        <dbReference type="SAM" id="Phobius"/>
    </source>
</evidence>
<keyword evidence="1" id="KW-0472">Membrane</keyword>
<proteinExistence type="predicted"/>
<accession>A0ABU4WID7</accession>
<comment type="caution">
    <text evidence="2">The sequence shown here is derived from an EMBL/GenBank/DDBJ whole genome shotgun (WGS) entry which is preliminary data.</text>
</comment>